<keyword evidence="1" id="KW-0677">Repeat</keyword>
<accession>A0AAV3R2L1</accession>
<dbReference type="InterPro" id="IPR046960">
    <property type="entry name" value="PPR_At4g14850-like_plant"/>
</dbReference>
<dbReference type="PANTHER" id="PTHR47926:SF418">
    <property type="entry name" value="(WILD MALAYSIAN BANANA) HYPOTHETICAL PROTEIN"/>
    <property type="match status" value="1"/>
</dbReference>
<organism evidence="3 4">
    <name type="scientific">Lithospermum erythrorhizon</name>
    <name type="common">Purple gromwell</name>
    <name type="synonym">Lithospermum officinale var. erythrorhizon</name>
    <dbReference type="NCBI Taxonomy" id="34254"/>
    <lineage>
        <taxon>Eukaryota</taxon>
        <taxon>Viridiplantae</taxon>
        <taxon>Streptophyta</taxon>
        <taxon>Embryophyta</taxon>
        <taxon>Tracheophyta</taxon>
        <taxon>Spermatophyta</taxon>
        <taxon>Magnoliopsida</taxon>
        <taxon>eudicotyledons</taxon>
        <taxon>Gunneridae</taxon>
        <taxon>Pentapetalae</taxon>
        <taxon>asterids</taxon>
        <taxon>lamiids</taxon>
        <taxon>Boraginales</taxon>
        <taxon>Boraginaceae</taxon>
        <taxon>Boraginoideae</taxon>
        <taxon>Lithospermeae</taxon>
        <taxon>Lithospermum</taxon>
    </lineage>
</organism>
<dbReference type="InterPro" id="IPR002885">
    <property type="entry name" value="PPR_rpt"/>
</dbReference>
<dbReference type="NCBIfam" id="TIGR00756">
    <property type="entry name" value="PPR"/>
    <property type="match status" value="3"/>
</dbReference>
<dbReference type="GO" id="GO:0009451">
    <property type="term" value="P:RNA modification"/>
    <property type="evidence" value="ECO:0007669"/>
    <property type="project" value="InterPro"/>
</dbReference>
<evidence type="ECO:0000256" key="1">
    <source>
        <dbReference type="ARBA" id="ARBA00022737"/>
    </source>
</evidence>
<evidence type="ECO:0000256" key="2">
    <source>
        <dbReference type="PROSITE-ProRule" id="PRU00708"/>
    </source>
</evidence>
<dbReference type="PANTHER" id="PTHR47926">
    <property type="entry name" value="PENTATRICOPEPTIDE REPEAT-CONTAINING PROTEIN"/>
    <property type="match status" value="1"/>
</dbReference>
<name>A0AAV3R2L1_LITER</name>
<keyword evidence="4" id="KW-1185">Reference proteome</keyword>
<dbReference type="InterPro" id="IPR011990">
    <property type="entry name" value="TPR-like_helical_dom_sf"/>
</dbReference>
<dbReference type="Gene3D" id="1.25.40.10">
    <property type="entry name" value="Tetratricopeptide repeat domain"/>
    <property type="match status" value="3"/>
</dbReference>
<feature type="repeat" description="PPR" evidence="2">
    <location>
        <begin position="247"/>
        <end position="281"/>
    </location>
</feature>
<gene>
    <name evidence="3" type="ORF">LIER_23314</name>
</gene>
<protein>
    <recommendedName>
        <fullName evidence="5">Pentatricopeptide repeat-containing protein</fullName>
    </recommendedName>
</protein>
<comment type="caution">
    <text evidence="3">The sequence shown here is derived from an EMBL/GenBank/DDBJ whole genome shotgun (WGS) entry which is preliminary data.</text>
</comment>
<dbReference type="Proteomes" id="UP001454036">
    <property type="component" value="Unassembled WGS sequence"/>
</dbReference>
<feature type="repeat" description="PPR" evidence="2">
    <location>
        <begin position="44"/>
        <end position="78"/>
    </location>
</feature>
<dbReference type="GO" id="GO:0003723">
    <property type="term" value="F:RNA binding"/>
    <property type="evidence" value="ECO:0007669"/>
    <property type="project" value="InterPro"/>
</dbReference>
<sequence>MRRLNVHPNNFTFSAILHACANTFVIFHGLQVHALCVKHGFNFDVYVGSALLDMYAKCGEMINAKEVFDEMPERNLVSWNSMIVGYLQNECFDEAINCFIEVLREATLKPDQVSFSSFFCACGNLCDAVIGRQGHGVAVKLGLVSLPYVNNSLMDMYCRCGSLCDANSLFGSAGVKDVVTWNVMIMGCVQNHNFEDACKYFWVMRQEGVLHDEASYSSALHAVSCIAVLLRGTLIHGQIIKTGFSRNICVSSSLITMYSKCGNLEDALRAFRESEERNVVSWNSIISACNSMAVLAK</sequence>
<dbReference type="FunFam" id="1.25.40.10:FF:000344">
    <property type="entry name" value="Pentatricopeptide repeat-containing protein"/>
    <property type="match status" value="1"/>
</dbReference>
<evidence type="ECO:0000313" key="3">
    <source>
        <dbReference type="EMBL" id="GAA0168642.1"/>
    </source>
</evidence>
<evidence type="ECO:0000313" key="4">
    <source>
        <dbReference type="Proteomes" id="UP001454036"/>
    </source>
</evidence>
<feature type="repeat" description="PPR" evidence="2">
    <location>
        <begin position="177"/>
        <end position="211"/>
    </location>
</feature>
<dbReference type="PROSITE" id="PS51375">
    <property type="entry name" value="PPR"/>
    <property type="match status" value="3"/>
</dbReference>
<reference evidence="3 4" key="1">
    <citation type="submission" date="2024-01" db="EMBL/GenBank/DDBJ databases">
        <title>The complete chloroplast genome sequence of Lithospermum erythrorhizon: insights into the phylogenetic relationship among Boraginaceae species and the maternal lineages of purple gromwells.</title>
        <authorList>
            <person name="Okada T."/>
            <person name="Watanabe K."/>
        </authorList>
    </citation>
    <scope>NUCLEOTIDE SEQUENCE [LARGE SCALE GENOMIC DNA]</scope>
</reference>
<dbReference type="Pfam" id="PF13041">
    <property type="entry name" value="PPR_2"/>
    <property type="match status" value="1"/>
</dbReference>
<dbReference type="Pfam" id="PF01535">
    <property type="entry name" value="PPR"/>
    <property type="match status" value="3"/>
</dbReference>
<proteinExistence type="predicted"/>
<dbReference type="AlphaFoldDB" id="A0AAV3R2L1"/>
<evidence type="ECO:0008006" key="5">
    <source>
        <dbReference type="Google" id="ProtNLM"/>
    </source>
</evidence>
<dbReference type="EMBL" id="BAABME010006539">
    <property type="protein sequence ID" value="GAA0168642.1"/>
    <property type="molecule type" value="Genomic_DNA"/>
</dbReference>